<protein>
    <submittedName>
        <fullName evidence="3">Alpha/beta hydrolase fold</fullName>
    </submittedName>
</protein>
<dbReference type="PANTHER" id="PTHR43798">
    <property type="entry name" value="MONOACYLGLYCEROL LIPASE"/>
    <property type="match status" value="1"/>
</dbReference>
<evidence type="ECO:0000313" key="4">
    <source>
        <dbReference type="Proteomes" id="UP000184334"/>
    </source>
</evidence>
<dbReference type="STRING" id="1122195.SAMN02745164_01391"/>
<reference evidence="3" key="1">
    <citation type="submission" date="2016-11" db="EMBL/GenBank/DDBJ databases">
        <authorList>
            <person name="Varghese N."/>
            <person name="Submissions S."/>
        </authorList>
    </citation>
    <scope>NUCLEOTIDE SEQUENCE [LARGE SCALE GENOMIC DNA]</scope>
    <source>
        <strain evidence="3">DSM 16785</strain>
    </source>
</reference>
<dbReference type="GO" id="GO:0016020">
    <property type="term" value="C:membrane"/>
    <property type="evidence" value="ECO:0007669"/>
    <property type="project" value="TreeGrafter"/>
</dbReference>
<sequence>MFFEKKGIYYEIYGEGKPLILLNGIMMNTLSWASHIKVLSKYFKIIVYDMRDQVRSEKLEEDYDISIHVEDLHNFIIHLGLEKVNILGLSY</sequence>
<dbReference type="PANTHER" id="PTHR43798:SF31">
    <property type="entry name" value="AB HYDROLASE SUPERFAMILY PROTEIN YCLE"/>
    <property type="match status" value="1"/>
</dbReference>
<gene>
    <name evidence="3" type="ORF">SAMN02745164_01391</name>
</gene>
<evidence type="ECO:0000259" key="2">
    <source>
        <dbReference type="Pfam" id="PF00561"/>
    </source>
</evidence>
<evidence type="ECO:0000313" key="3">
    <source>
        <dbReference type="EMBL" id="SHE90780.1"/>
    </source>
</evidence>
<organism evidence="3 4">
    <name type="scientific">Marinitoga hydrogenitolerans (strain DSM 16785 / JCM 12826 / AT1271)</name>
    <dbReference type="NCBI Taxonomy" id="1122195"/>
    <lineage>
        <taxon>Bacteria</taxon>
        <taxon>Thermotogati</taxon>
        <taxon>Thermotogota</taxon>
        <taxon>Thermotogae</taxon>
        <taxon>Petrotogales</taxon>
        <taxon>Petrotogaceae</taxon>
        <taxon>Marinitoga</taxon>
    </lineage>
</organism>
<keyword evidence="1 3" id="KW-0378">Hydrolase</keyword>
<dbReference type="GO" id="GO:0016787">
    <property type="term" value="F:hydrolase activity"/>
    <property type="evidence" value="ECO:0007669"/>
    <property type="project" value="UniProtKB-KW"/>
</dbReference>
<dbReference type="SUPFAM" id="SSF53474">
    <property type="entry name" value="alpha/beta-Hydrolases"/>
    <property type="match status" value="1"/>
</dbReference>
<dbReference type="EMBL" id="FQUI01000021">
    <property type="protein sequence ID" value="SHE90780.1"/>
    <property type="molecule type" value="Genomic_DNA"/>
</dbReference>
<dbReference type="InterPro" id="IPR050266">
    <property type="entry name" value="AB_hydrolase_sf"/>
</dbReference>
<feature type="domain" description="AB hydrolase-1" evidence="2">
    <location>
        <begin position="17"/>
        <end position="91"/>
    </location>
</feature>
<accession>A0A1M4XBJ0</accession>
<dbReference type="InterPro" id="IPR029058">
    <property type="entry name" value="AB_hydrolase_fold"/>
</dbReference>
<dbReference type="AlphaFoldDB" id="A0A1M4XBJ0"/>
<name>A0A1M4XBJ0_MARH1</name>
<dbReference type="InterPro" id="IPR000073">
    <property type="entry name" value="AB_hydrolase_1"/>
</dbReference>
<proteinExistence type="predicted"/>
<evidence type="ECO:0000256" key="1">
    <source>
        <dbReference type="ARBA" id="ARBA00022801"/>
    </source>
</evidence>
<keyword evidence="4" id="KW-1185">Reference proteome</keyword>
<dbReference type="Gene3D" id="3.40.50.1820">
    <property type="entry name" value="alpha/beta hydrolase"/>
    <property type="match status" value="1"/>
</dbReference>
<dbReference type="Proteomes" id="UP000184334">
    <property type="component" value="Unassembled WGS sequence"/>
</dbReference>
<dbReference type="Pfam" id="PF00561">
    <property type="entry name" value="Abhydrolase_1"/>
    <property type="match status" value="1"/>
</dbReference>
<comment type="caution">
    <text evidence="3">The sequence shown here is derived from an EMBL/GenBank/DDBJ whole genome shotgun (WGS) entry which is preliminary data.</text>
</comment>